<dbReference type="PANTHER" id="PTHR11533">
    <property type="entry name" value="PROTEASE M1 ZINC METALLOPROTEASE"/>
    <property type="match status" value="1"/>
</dbReference>
<keyword evidence="4" id="KW-0325">Glycoprotein</keyword>
<protein>
    <recommendedName>
        <fullName evidence="17">Aminopeptidase N</fullName>
    </recommendedName>
</protein>
<evidence type="ECO:0000256" key="3">
    <source>
        <dbReference type="ARBA" id="ARBA00010136"/>
    </source>
</evidence>
<dbReference type="GO" id="GO:0008270">
    <property type="term" value="F:zinc ion binding"/>
    <property type="evidence" value="ECO:0007669"/>
    <property type="project" value="InterPro"/>
</dbReference>
<comment type="subcellular location">
    <subcellularLocation>
        <location evidence="2">Cell membrane</location>
        <topology evidence="2">Lipid-anchor</topology>
        <topology evidence="2">GPI-anchor</topology>
    </subcellularLocation>
</comment>
<evidence type="ECO:0000313" key="16">
    <source>
        <dbReference type="Proteomes" id="UP001233999"/>
    </source>
</evidence>
<evidence type="ECO:0000256" key="2">
    <source>
        <dbReference type="ARBA" id="ARBA00004609"/>
    </source>
</evidence>
<dbReference type="SUPFAM" id="SSF63737">
    <property type="entry name" value="Leukotriene A4 hydrolase N-terminal domain"/>
    <property type="match status" value="1"/>
</dbReference>
<evidence type="ECO:0000256" key="7">
    <source>
        <dbReference type="ARBA" id="ARBA00022801"/>
    </source>
</evidence>
<keyword evidence="4" id="KW-0336">GPI-anchor</keyword>
<dbReference type="GO" id="GO:0005886">
    <property type="term" value="C:plasma membrane"/>
    <property type="evidence" value="ECO:0007669"/>
    <property type="project" value="UniProtKB-SubCell"/>
</dbReference>
<reference evidence="15" key="2">
    <citation type="submission" date="2023-05" db="EMBL/GenBank/DDBJ databases">
        <authorList>
            <person name="Fouks B."/>
        </authorList>
    </citation>
    <scope>NUCLEOTIDE SEQUENCE</scope>
    <source>
        <strain evidence="15">Stay&amp;Tobe</strain>
        <tissue evidence="15">Testes</tissue>
    </source>
</reference>
<organism evidence="15 16">
    <name type="scientific">Diploptera punctata</name>
    <name type="common">Pacific beetle cockroach</name>
    <dbReference type="NCBI Taxonomy" id="6984"/>
    <lineage>
        <taxon>Eukaryota</taxon>
        <taxon>Metazoa</taxon>
        <taxon>Ecdysozoa</taxon>
        <taxon>Arthropoda</taxon>
        <taxon>Hexapoda</taxon>
        <taxon>Insecta</taxon>
        <taxon>Pterygota</taxon>
        <taxon>Neoptera</taxon>
        <taxon>Polyneoptera</taxon>
        <taxon>Dictyoptera</taxon>
        <taxon>Blattodea</taxon>
        <taxon>Blaberoidea</taxon>
        <taxon>Blaberidae</taxon>
        <taxon>Diplopterinae</taxon>
        <taxon>Diploptera</taxon>
    </lineage>
</organism>
<evidence type="ECO:0000256" key="5">
    <source>
        <dbReference type="ARBA" id="ARBA00022670"/>
    </source>
</evidence>
<keyword evidence="5" id="KW-0645">Protease</keyword>
<keyword evidence="7" id="KW-0378">Hydrolase</keyword>
<dbReference type="InterPro" id="IPR027268">
    <property type="entry name" value="Peptidase_M4/M1_CTD_sf"/>
</dbReference>
<comment type="cofactor">
    <cofactor evidence="1">
        <name>Zn(2+)</name>
        <dbReference type="ChEBI" id="CHEBI:29105"/>
    </cofactor>
</comment>
<feature type="non-terminal residue" evidence="15">
    <location>
        <position position="487"/>
    </location>
</feature>
<evidence type="ECO:0008006" key="17">
    <source>
        <dbReference type="Google" id="ProtNLM"/>
    </source>
</evidence>
<evidence type="ECO:0000259" key="14">
    <source>
        <dbReference type="Pfam" id="PF17900"/>
    </source>
</evidence>
<evidence type="ECO:0000259" key="13">
    <source>
        <dbReference type="Pfam" id="PF01433"/>
    </source>
</evidence>
<keyword evidence="9" id="KW-0482">Metalloprotease</keyword>
<dbReference type="InterPro" id="IPR001930">
    <property type="entry name" value="Peptidase_M1"/>
</dbReference>
<dbReference type="Pfam" id="PF01433">
    <property type="entry name" value="Peptidase_M1"/>
    <property type="match status" value="1"/>
</dbReference>
<comment type="similarity">
    <text evidence="3">Belongs to the peptidase M1 family.</text>
</comment>
<evidence type="ECO:0000256" key="9">
    <source>
        <dbReference type="ARBA" id="ARBA00023049"/>
    </source>
</evidence>
<evidence type="ECO:0000256" key="11">
    <source>
        <dbReference type="PIRSR" id="PIRSR634016-1"/>
    </source>
</evidence>
<dbReference type="InterPro" id="IPR014782">
    <property type="entry name" value="Peptidase_M1_dom"/>
</dbReference>
<feature type="region of interest" description="Disordered" evidence="12">
    <location>
        <begin position="43"/>
        <end position="71"/>
    </location>
</feature>
<dbReference type="Gene3D" id="1.10.390.10">
    <property type="entry name" value="Neutral Protease Domain 2"/>
    <property type="match status" value="1"/>
</dbReference>
<reference evidence="15" key="1">
    <citation type="journal article" date="2023" name="IScience">
        <title>Live-bearing cockroach genome reveals convergent evolutionary mechanisms linked to viviparity in insects and beyond.</title>
        <authorList>
            <person name="Fouks B."/>
            <person name="Harrison M.C."/>
            <person name="Mikhailova A.A."/>
            <person name="Marchal E."/>
            <person name="English S."/>
            <person name="Carruthers M."/>
            <person name="Jennings E.C."/>
            <person name="Chiamaka E.L."/>
            <person name="Frigard R.A."/>
            <person name="Pippel M."/>
            <person name="Attardo G.M."/>
            <person name="Benoit J.B."/>
            <person name="Bornberg-Bauer E."/>
            <person name="Tobe S.S."/>
        </authorList>
    </citation>
    <scope>NUCLEOTIDE SEQUENCE</scope>
    <source>
        <strain evidence="15">Stay&amp;Tobe</strain>
    </source>
</reference>
<evidence type="ECO:0000256" key="6">
    <source>
        <dbReference type="ARBA" id="ARBA00022723"/>
    </source>
</evidence>
<dbReference type="InterPro" id="IPR045357">
    <property type="entry name" value="Aminopeptidase_N-like_N"/>
</dbReference>
<keyword evidence="10" id="KW-0449">Lipoprotein</keyword>
<keyword evidence="8" id="KW-0862">Zinc</keyword>
<feature type="active site" description="Proton acceptor" evidence="11">
    <location>
        <position position="415"/>
    </location>
</feature>
<evidence type="ECO:0000256" key="12">
    <source>
        <dbReference type="SAM" id="MobiDB-lite"/>
    </source>
</evidence>
<feature type="domain" description="Aminopeptidase N-like N-terminal" evidence="14">
    <location>
        <begin position="92"/>
        <end position="313"/>
    </location>
</feature>
<dbReference type="GO" id="GO:0006508">
    <property type="term" value="P:proteolysis"/>
    <property type="evidence" value="ECO:0007669"/>
    <property type="project" value="UniProtKB-KW"/>
</dbReference>
<dbReference type="AlphaFoldDB" id="A0AAD8EH70"/>
<dbReference type="EMBL" id="JASPKZ010004552">
    <property type="protein sequence ID" value="KAJ9590173.1"/>
    <property type="molecule type" value="Genomic_DNA"/>
</dbReference>
<proteinExistence type="inferred from homology"/>
<comment type="caution">
    <text evidence="15">The sequence shown here is derived from an EMBL/GenBank/DDBJ whole genome shotgun (WGS) entry which is preliminary data.</text>
</comment>
<dbReference type="InterPro" id="IPR034016">
    <property type="entry name" value="M1_APN-typ"/>
</dbReference>
<dbReference type="CDD" id="cd09601">
    <property type="entry name" value="M1_APN-Q_like"/>
    <property type="match status" value="1"/>
</dbReference>
<evidence type="ECO:0000256" key="10">
    <source>
        <dbReference type="ARBA" id="ARBA00023288"/>
    </source>
</evidence>
<dbReference type="Pfam" id="PF17900">
    <property type="entry name" value="Peptidase_M1_N"/>
    <property type="match status" value="1"/>
</dbReference>
<dbReference type="GO" id="GO:0008237">
    <property type="term" value="F:metallopeptidase activity"/>
    <property type="evidence" value="ECO:0007669"/>
    <property type="project" value="UniProtKB-KW"/>
</dbReference>
<dbReference type="SUPFAM" id="SSF55486">
    <property type="entry name" value="Metalloproteases ('zincins'), catalytic domain"/>
    <property type="match status" value="1"/>
</dbReference>
<evidence type="ECO:0000256" key="1">
    <source>
        <dbReference type="ARBA" id="ARBA00001947"/>
    </source>
</evidence>
<evidence type="ECO:0000256" key="8">
    <source>
        <dbReference type="ARBA" id="ARBA00022833"/>
    </source>
</evidence>
<dbReference type="PANTHER" id="PTHR11533:SF18">
    <property type="entry name" value="FI02158P"/>
    <property type="match status" value="1"/>
</dbReference>
<sequence>MCRIHKAINKVYKNRSTVMMPRLGLVTAALALLAAITSGSPAGKVLHAKPQEGQQGYEEKHSSGRSVSKRSVDLTDAKFHVTDSRLPRDVIPIRYQLELQPYPDEGHFKGRVKINITCEEPTDVITLHAHENLHIAHSEVTVKQLEGKPTSTQQKDPIVKTDYPFNHKGYESMAMTPMRILRISSTKKEPSKQWYVITLAEKLRKGIAYQLDLSFTGPLSTESTQGFFRVHNQVHRTKEERWLAATKMSPSNARRVFPCFDEPDIKTPFKISVAHSNHMLALSNMPLETAEEMKNETGWTLDHFKETPPMSTFSVAVAVLDLECISNPENEDGMNVFVFARPSFLSQIQDVVNKTMVMLDFLQNYLGVPFSLPKLDLVALPHYADPEPADHWGLIILKESDFTNDDALTWRLADELAQQWFGHLATPVWWGDARINKAIANYLAALSANQDKCNRNLIISYSLYYEYSKLHPYANLGSQEEYIKIKK</sequence>
<dbReference type="GO" id="GO:0005615">
    <property type="term" value="C:extracellular space"/>
    <property type="evidence" value="ECO:0007669"/>
    <property type="project" value="TreeGrafter"/>
</dbReference>
<dbReference type="GO" id="GO:0005737">
    <property type="term" value="C:cytoplasm"/>
    <property type="evidence" value="ECO:0007669"/>
    <property type="project" value="TreeGrafter"/>
</dbReference>
<dbReference type="Proteomes" id="UP001233999">
    <property type="component" value="Unassembled WGS sequence"/>
</dbReference>
<feature type="domain" description="Peptidase M1 membrane alanine aminopeptidase" evidence="13">
    <location>
        <begin position="352"/>
        <end position="464"/>
    </location>
</feature>
<keyword evidence="4" id="KW-0472">Membrane</keyword>
<accession>A0AAD8EH70</accession>
<keyword evidence="16" id="KW-1185">Reference proteome</keyword>
<gene>
    <name evidence="15" type="ORF">L9F63_016712</name>
</gene>
<dbReference type="GO" id="GO:0098552">
    <property type="term" value="C:side of membrane"/>
    <property type="evidence" value="ECO:0007669"/>
    <property type="project" value="UniProtKB-KW"/>
</dbReference>
<dbReference type="PRINTS" id="PR00756">
    <property type="entry name" value="ALADIPTASE"/>
</dbReference>
<dbReference type="InterPro" id="IPR042097">
    <property type="entry name" value="Aminopeptidase_N-like_N_sf"/>
</dbReference>
<name>A0AAD8EH70_DIPPU</name>
<dbReference type="InterPro" id="IPR050344">
    <property type="entry name" value="Peptidase_M1_aminopeptidases"/>
</dbReference>
<dbReference type="Gene3D" id="2.60.40.1730">
    <property type="entry name" value="tricorn interacting facor f3 domain"/>
    <property type="match status" value="1"/>
</dbReference>
<evidence type="ECO:0000313" key="15">
    <source>
        <dbReference type="EMBL" id="KAJ9590173.1"/>
    </source>
</evidence>
<evidence type="ECO:0000256" key="4">
    <source>
        <dbReference type="ARBA" id="ARBA00022622"/>
    </source>
</evidence>
<keyword evidence="6" id="KW-0479">Metal-binding</keyword>